<evidence type="ECO:0000313" key="3">
    <source>
        <dbReference type="Proteomes" id="UP001163046"/>
    </source>
</evidence>
<dbReference type="EMBL" id="MU826831">
    <property type="protein sequence ID" value="KAJ7373437.1"/>
    <property type="molecule type" value="Genomic_DNA"/>
</dbReference>
<evidence type="ECO:0000313" key="2">
    <source>
        <dbReference type="EMBL" id="KAJ7373437.1"/>
    </source>
</evidence>
<feature type="region of interest" description="Disordered" evidence="1">
    <location>
        <begin position="324"/>
        <end position="386"/>
    </location>
</feature>
<name>A0A9X0CRK9_9CNID</name>
<dbReference type="AlphaFoldDB" id="A0A9X0CRK9"/>
<organism evidence="2 3">
    <name type="scientific">Desmophyllum pertusum</name>
    <dbReference type="NCBI Taxonomy" id="174260"/>
    <lineage>
        <taxon>Eukaryota</taxon>
        <taxon>Metazoa</taxon>
        <taxon>Cnidaria</taxon>
        <taxon>Anthozoa</taxon>
        <taxon>Hexacorallia</taxon>
        <taxon>Scleractinia</taxon>
        <taxon>Caryophylliina</taxon>
        <taxon>Caryophylliidae</taxon>
        <taxon>Desmophyllum</taxon>
    </lineage>
</organism>
<proteinExistence type="predicted"/>
<feature type="region of interest" description="Disordered" evidence="1">
    <location>
        <begin position="296"/>
        <end position="315"/>
    </location>
</feature>
<reference evidence="2" key="1">
    <citation type="submission" date="2023-01" db="EMBL/GenBank/DDBJ databases">
        <title>Genome assembly of the deep-sea coral Lophelia pertusa.</title>
        <authorList>
            <person name="Herrera S."/>
            <person name="Cordes E."/>
        </authorList>
    </citation>
    <scope>NUCLEOTIDE SEQUENCE</scope>
    <source>
        <strain evidence="2">USNM1676648</strain>
        <tissue evidence="2">Polyp</tissue>
    </source>
</reference>
<evidence type="ECO:0000256" key="1">
    <source>
        <dbReference type="SAM" id="MobiDB-lite"/>
    </source>
</evidence>
<comment type="caution">
    <text evidence="2">The sequence shown here is derived from an EMBL/GenBank/DDBJ whole genome shotgun (WGS) entry which is preliminary data.</text>
</comment>
<dbReference type="Proteomes" id="UP001163046">
    <property type="component" value="Unassembled WGS sequence"/>
</dbReference>
<accession>A0A9X0CRK9</accession>
<feature type="compositionally biased region" description="Acidic residues" evidence="1">
    <location>
        <begin position="339"/>
        <end position="349"/>
    </location>
</feature>
<feature type="compositionally biased region" description="Basic and acidic residues" evidence="1">
    <location>
        <begin position="361"/>
        <end position="386"/>
    </location>
</feature>
<sequence length="427" mass="48489">MPSPISLSALERNRVSIRKQQDLMCPERLISSPELQERVFRPVSPARAVIMNTSTSPRTSGARVLFQAPIDFHSSSLRARRSILSRRSDEDRRGSVEEELADQSYECALRESANSPDIERYLRCESPLTVESSPNTTLHGYECENYSKESADSPPVVRCNGDSENIEIPTTAHEEYEEDLSPVKTPEMSGFEIPTTAQEEYEEDLSPVKTPEMSGFEIPTTAQEEYEEDLSPVKTPEMSGFEIPTTAQEEYEEDLSPVKTPEMNGFEIPTTAQEEYEEDLSPVKTPEMSDFEIPTTAQEEYEEDCSPVKTPEMSDFEIPTTVQEEYEEDCSPVKTPEISDFDNGVEDTDMSTKRQNSAMIRRLEPRLPSPVRERAAGDLYRDPSQLTREERALQRAMMQFSEMEMKEKTKETKRKTRLKGALGNGPR</sequence>
<feature type="region of interest" description="Disordered" evidence="1">
    <location>
        <begin position="404"/>
        <end position="427"/>
    </location>
</feature>
<gene>
    <name evidence="2" type="ORF">OS493_013032</name>
</gene>
<keyword evidence="3" id="KW-1185">Reference proteome</keyword>
<protein>
    <submittedName>
        <fullName evidence="2">Uncharacterized protein</fullName>
    </submittedName>
</protein>